<evidence type="ECO:0000256" key="1">
    <source>
        <dbReference type="SAM" id="SignalP"/>
    </source>
</evidence>
<reference evidence="2" key="1">
    <citation type="submission" date="2020-12" db="EMBL/GenBank/DDBJ databases">
        <title>Devosia sp. MSA67 isolated from Mo River.</title>
        <authorList>
            <person name="Ma F."/>
            <person name="Zi Z."/>
        </authorList>
    </citation>
    <scope>NUCLEOTIDE SEQUENCE</scope>
    <source>
        <strain evidence="2">MSA67</strain>
    </source>
</reference>
<comment type="caution">
    <text evidence="2">The sequence shown here is derived from an EMBL/GenBank/DDBJ whole genome shotgun (WGS) entry which is preliminary data.</text>
</comment>
<keyword evidence="1" id="KW-0732">Signal</keyword>
<keyword evidence="3" id="KW-1185">Reference proteome</keyword>
<dbReference type="EMBL" id="JAEKMH010000001">
    <property type="protein sequence ID" value="MBJ3783538.1"/>
    <property type="molecule type" value="Genomic_DNA"/>
</dbReference>
<evidence type="ECO:0000313" key="3">
    <source>
        <dbReference type="Proteomes" id="UP000602124"/>
    </source>
</evidence>
<organism evidence="2 3">
    <name type="scientific">Devosia sediminis</name>
    <dbReference type="NCBI Taxonomy" id="2798801"/>
    <lineage>
        <taxon>Bacteria</taxon>
        <taxon>Pseudomonadati</taxon>
        <taxon>Pseudomonadota</taxon>
        <taxon>Alphaproteobacteria</taxon>
        <taxon>Hyphomicrobiales</taxon>
        <taxon>Devosiaceae</taxon>
        <taxon>Devosia</taxon>
    </lineage>
</organism>
<dbReference type="Proteomes" id="UP000602124">
    <property type="component" value="Unassembled WGS sequence"/>
</dbReference>
<feature type="chain" id="PRO_5037787048" evidence="1">
    <location>
        <begin position="18"/>
        <end position="108"/>
    </location>
</feature>
<name>A0A934IVH4_9HYPH</name>
<sequence length="108" mass="11880">MRAVALSLLVLSFPVVAQESTDWQKQKCALYEDAWTRALDSIGSDDINYNFLATNENFIASGCTETIAACPQSDKEREISELLTIVMMNEGAASTFLPFRCPPAQGEL</sequence>
<evidence type="ECO:0000313" key="2">
    <source>
        <dbReference type="EMBL" id="MBJ3783538.1"/>
    </source>
</evidence>
<accession>A0A934IVH4</accession>
<gene>
    <name evidence="2" type="ORF">JEQ47_02285</name>
</gene>
<dbReference type="AlphaFoldDB" id="A0A934IVH4"/>
<protein>
    <submittedName>
        <fullName evidence="2">Uncharacterized protein</fullName>
    </submittedName>
</protein>
<feature type="signal peptide" evidence="1">
    <location>
        <begin position="1"/>
        <end position="17"/>
    </location>
</feature>
<dbReference type="RefSeq" id="WP_198874771.1">
    <property type="nucleotide sequence ID" value="NZ_JAEKMH010000001.1"/>
</dbReference>
<proteinExistence type="predicted"/>